<dbReference type="Gene3D" id="2.180.10.10">
    <property type="entry name" value="RHS repeat-associated core"/>
    <property type="match status" value="1"/>
</dbReference>
<feature type="region of interest" description="Disordered" evidence="2">
    <location>
        <begin position="99"/>
        <end position="118"/>
    </location>
</feature>
<evidence type="ECO:0000313" key="4">
    <source>
        <dbReference type="EMBL" id="MDQ9129886.1"/>
    </source>
</evidence>
<dbReference type="EMBL" id="JAVIGA010000044">
    <property type="protein sequence ID" value="MDQ9129886.1"/>
    <property type="molecule type" value="Genomic_DNA"/>
</dbReference>
<protein>
    <recommendedName>
        <fullName evidence="3">Teneurin-like YD-shell domain-containing protein</fullName>
    </recommendedName>
</protein>
<dbReference type="Pfam" id="PF25023">
    <property type="entry name" value="TEN_YD-shell"/>
    <property type="match status" value="1"/>
</dbReference>
<dbReference type="InterPro" id="IPR006530">
    <property type="entry name" value="YD"/>
</dbReference>
<evidence type="ECO:0000313" key="5">
    <source>
        <dbReference type="Proteomes" id="UP001224622"/>
    </source>
</evidence>
<evidence type="ECO:0000256" key="1">
    <source>
        <dbReference type="ARBA" id="ARBA00022737"/>
    </source>
</evidence>
<evidence type="ECO:0000259" key="3">
    <source>
        <dbReference type="Pfam" id="PF25023"/>
    </source>
</evidence>
<sequence length="118" mass="13540">MVEKTTWSVDGEDKIRERYRYDTQSNLTEETNALGNTCCYLWSAEGALEAVQYPDGSRERFVRDAFGQVLEYHQRNGLTHYYRYNALGQLLRHGDSPLDEAGPLYLEHSQPAGSHPRA</sequence>
<keyword evidence="1" id="KW-0677">Repeat</keyword>
<dbReference type="AlphaFoldDB" id="A0AAJ1YHS7"/>
<reference evidence="4" key="1">
    <citation type="submission" date="2023-08" db="EMBL/GenBank/DDBJ databases">
        <title>The Comparative Genomic Analysis of Yersiniaceae from Polar Regions.</title>
        <authorList>
            <person name="Goncharov A."/>
            <person name="Aslanov B."/>
            <person name="Kolodzhieva V."/>
            <person name="Azarov D."/>
            <person name="Mochov A."/>
            <person name="Lebedeva E."/>
        </authorList>
    </citation>
    <scope>NUCLEOTIDE SEQUENCE</scope>
    <source>
        <strain evidence="4">Vf</strain>
    </source>
</reference>
<feature type="domain" description="Teneurin-like YD-shell" evidence="3">
    <location>
        <begin position="10"/>
        <end position="92"/>
    </location>
</feature>
<dbReference type="InterPro" id="IPR056823">
    <property type="entry name" value="TEN-like_YD-shell"/>
</dbReference>
<comment type="caution">
    <text evidence="4">The sequence shown here is derived from an EMBL/GenBank/DDBJ whole genome shotgun (WGS) entry which is preliminary data.</text>
</comment>
<proteinExistence type="predicted"/>
<gene>
    <name evidence="4" type="ORF">RDT67_26130</name>
</gene>
<dbReference type="Proteomes" id="UP001224622">
    <property type="component" value="Unassembled WGS sequence"/>
</dbReference>
<dbReference type="RefSeq" id="WP_309048521.1">
    <property type="nucleotide sequence ID" value="NZ_JAVIGA010000044.1"/>
</dbReference>
<name>A0AAJ1YHS7_SERFO</name>
<accession>A0AAJ1YHS7</accession>
<organism evidence="4 5">
    <name type="scientific">Serratia fonticola</name>
    <dbReference type="NCBI Taxonomy" id="47917"/>
    <lineage>
        <taxon>Bacteria</taxon>
        <taxon>Pseudomonadati</taxon>
        <taxon>Pseudomonadota</taxon>
        <taxon>Gammaproteobacteria</taxon>
        <taxon>Enterobacterales</taxon>
        <taxon>Yersiniaceae</taxon>
        <taxon>Serratia</taxon>
    </lineage>
</organism>
<dbReference type="NCBIfam" id="TIGR01643">
    <property type="entry name" value="YD_repeat_2x"/>
    <property type="match status" value="3"/>
</dbReference>
<evidence type="ECO:0000256" key="2">
    <source>
        <dbReference type="SAM" id="MobiDB-lite"/>
    </source>
</evidence>